<keyword evidence="5" id="KW-0753">Steroid metabolism</keyword>
<dbReference type="PRINTS" id="PR00080">
    <property type="entry name" value="SDRFAMILY"/>
</dbReference>
<evidence type="ECO:0000313" key="6">
    <source>
        <dbReference type="EMBL" id="BBZ36421.1"/>
    </source>
</evidence>
<dbReference type="InterPro" id="IPR036291">
    <property type="entry name" value="NAD(P)-bd_dom_sf"/>
</dbReference>
<dbReference type="CDD" id="cd05233">
    <property type="entry name" value="SDR_c"/>
    <property type="match status" value="1"/>
</dbReference>
<protein>
    <submittedName>
        <fullName evidence="6">NAD(P)-dependent oxidoreductase</fullName>
    </submittedName>
</protein>
<accession>A0A7I7Y6A6</accession>
<dbReference type="GO" id="GO:0016491">
    <property type="term" value="F:oxidoreductase activity"/>
    <property type="evidence" value="ECO:0007669"/>
    <property type="project" value="UniProtKB-KW"/>
</dbReference>
<dbReference type="AlphaFoldDB" id="A0A7I7Y6A6"/>
<proteinExistence type="inferred from homology"/>
<evidence type="ECO:0000256" key="1">
    <source>
        <dbReference type="ARBA" id="ARBA00006484"/>
    </source>
</evidence>
<evidence type="ECO:0000256" key="2">
    <source>
        <dbReference type="ARBA" id="ARBA00023002"/>
    </source>
</evidence>
<dbReference type="GO" id="GO:0008202">
    <property type="term" value="P:steroid metabolic process"/>
    <property type="evidence" value="ECO:0007669"/>
    <property type="project" value="UniProtKB-KW"/>
</dbReference>
<keyword evidence="2" id="KW-0560">Oxidoreductase</keyword>
<dbReference type="Gene3D" id="3.40.50.720">
    <property type="entry name" value="NAD(P)-binding Rossmann-like Domain"/>
    <property type="match status" value="1"/>
</dbReference>
<organism evidence="6 7">
    <name type="scientific">Mycolicibacterium confluentis</name>
    <dbReference type="NCBI Taxonomy" id="28047"/>
    <lineage>
        <taxon>Bacteria</taxon>
        <taxon>Bacillati</taxon>
        <taxon>Actinomycetota</taxon>
        <taxon>Actinomycetes</taxon>
        <taxon>Mycobacteriales</taxon>
        <taxon>Mycobacteriaceae</taxon>
        <taxon>Mycolicibacterium</taxon>
    </lineage>
</organism>
<dbReference type="RefSeq" id="WP_163645516.1">
    <property type="nucleotide sequence ID" value="NZ_AP022612.1"/>
</dbReference>
<sequence length="256" mass="26776">MFDLTGKTAVITGAAMGIGKCCAERLSGAGAYVYVLDLDAEAGQAVAEACGGTFIQTDVADESSVANAMKQAGERTGTLDIVVNNAGISLTRQNIDEISTDRFMRHIEVNSLGVLYGMQYARPFMKEGGAIINTSSILGQYVAPGYGSYNASKFAVVGLTKTAAVEYGRDGIRVNCICPTAVNTPMLAEFADGQQEVNAFSKTSAISSIIEPEHVAALVHFLSADDCPVITGQALHIDCGMTAGVSWAEWTEAAPA</sequence>
<name>A0A7I7Y6A6_9MYCO</name>
<keyword evidence="4" id="KW-0443">Lipid metabolism</keyword>
<gene>
    <name evidence="6" type="primary">ucpA</name>
    <name evidence="6" type="ORF">MCNF_50260</name>
</gene>
<evidence type="ECO:0000256" key="3">
    <source>
        <dbReference type="ARBA" id="ARBA00023027"/>
    </source>
</evidence>
<dbReference type="Proteomes" id="UP000466931">
    <property type="component" value="Chromosome"/>
</dbReference>
<dbReference type="Pfam" id="PF13561">
    <property type="entry name" value="adh_short_C2"/>
    <property type="match status" value="1"/>
</dbReference>
<dbReference type="PRINTS" id="PR00081">
    <property type="entry name" value="GDHRDH"/>
</dbReference>
<reference evidence="6" key="2">
    <citation type="submission" date="2020-02" db="EMBL/GenBank/DDBJ databases">
        <authorList>
            <person name="Matsumoto Y."/>
            <person name="Motooka D."/>
            <person name="Nakamura S."/>
        </authorList>
    </citation>
    <scope>NUCLEOTIDE SEQUENCE</scope>
    <source>
        <strain evidence="6">JCM 13671</strain>
    </source>
</reference>
<evidence type="ECO:0000256" key="4">
    <source>
        <dbReference type="ARBA" id="ARBA00023098"/>
    </source>
</evidence>
<dbReference type="PANTHER" id="PTHR43180">
    <property type="entry name" value="3-OXOACYL-(ACYL-CARRIER-PROTEIN) REDUCTASE (AFU_ORTHOLOGUE AFUA_6G11210)"/>
    <property type="match status" value="1"/>
</dbReference>
<keyword evidence="3" id="KW-0520">NAD</keyword>
<evidence type="ECO:0000313" key="7">
    <source>
        <dbReference type="Proteomes" id="UP000466931"/>
    </source>
</evidence>
<dbReference type="InterPro" id="IPR002347">
    <property type="entry name" value="SDR_fam"/>
</dbReference>
<dbReference type="SUPFAM" id="SSF51735">
    <property type="entry name" value="NAD(P)-binding Rossmann-fold domains"/>
    <property type="match status" value="1"/>
</dbReference>
<dbReference type="PROSITE" id="PS00061">
    <property type="entry name" value="ADH_SHORT"/>
    <property type="match status" value="1"/>
</dbReference>
<dbReference type="FunFam" id="3.40.50.720:FF:000084">
    <property type="entry name" value="Short-chain dehydrogenase reductase"/>
    <property type="match status" value="1"/>
</dbReference>
<dbReference type="EMBL" id="AP022612">
    <property type="protein sequence ID" value="BBZ36421.1"/>
    <property type="molecule type" value="Genomic_DNA"/>
</dbReference>
<dbReference type="InterPro" id="IPR020904">
    <property type="entry name" value="Sc_DH/Rdtase_CS"/>
</dbReference>
<dbReference type="PANTHER" id="PTHR43180:SF28">
    <property type="entry name" value="NAD(P)-BINDING ROSSMANN-FOLD SUPERFAMILY PROTEIN"/>
    <property type="match status" value="1"/>
</dbReference>
<reference evidence="6" key="1">
    <citation type="journal article" date="2019" name="Emerg. Microbes Infect.">
        <title>Comprehensive subspecies identification of 175 nontuberculous mycobacteria species based on 7547 genomic profiles.</title>
        <authorList>
            <person name="Matsumoto Y."/>
            <person name="Kinjo T."/>
            <person name="Motooka D."/>
            <person name="Nabeya D."/>
            <person name="Jung N."/>
            <person name="Uechi K."/>
            <person name="Horii T."/>
            <person name="Iida T."/>
            <person name="Fujita J."/>
            <person name="Nakamura S."/>
        </authorList>
    </citation>
    <scope>NUCLEOTIDE SEQUENCE [LARGE SCALE GENOMIC DNA]</scope>
    <source>
        <strain evidence="6">JCM 13671</strain>
    </source>
</reference>
<evidence type="ECO:0000256" key="5">
    <source>
        <dbReference type="ARBA" id="ARBA00023221"/>
    </source>
</evidence>
<keyword evidence="7" id="KW-1185">Reference proteome</keyword>
<comment type="similarity">
    <text evidence="1">Belongs to the short-chain dehydrogenases/reductases (SDR) family.</text>
</comment>